<sequence>MPRGTVQESPLSISSERRLLTFSNISRRNLLSTKPASLLTARIAISLIFFINGVILASWASRIPTIQQQLQLQPGALGIALWGQATGALGAFAIVGWLIVRLGSRVTTIIPAIFCCIILILPALAPNLPLLWLSLALLGASSSITDVAMNAQAAALEVLYKKPIMSSFHGLWSVGSLVGASCGSLMAWLNITPLVHFSLICILLTLLILLASRWLLPSEAPSDSKTPLFARPSKALLGLGLIGFCSYLSEGAVADWSGVYLHGSLGTSTGLAALAFALYSLTMTIARLSGDYLTRRLGSVTQARLGGLLSALGLGLALFFRDPVIALIGFACVGAGLACVAPLVFSTASRTPGFTPGLALATVATIAYTGSLVGPPVIGQVAELFSLPVALGLIALLSLVIVMLSHTLYRSPIKES</sequence>
<feature type="transmembrane region" description="Helical" evidence="5">
    <location>
        <begin position="326"/>
        <end position="345"/>
    </location>
</feature>
<dbReference type="InterPro" id="IPR036259">
    <property type="entry name" value="MFS_trans_sf"/>
</dbReference>
<feature type="transmembrane region" description="Helical" evidence="5">
    <location>
        <begin position="236"/>
        <end position="254"/>
    </location>
</feature>
<keyword evidence="3 5" id="KW-1133">Transmembrane helix</keyword>
<evidence type="ECO:0000313" key="7">
    <source>
        <dbReference type="EMBL" id="QBD83271.1"/>
    </source>
</evidence>
<protein>
    <submittedName>
        <fullName evidence="7">MFS transporter</fullName>
    </submittedName>
</protein>
<dbReference type="KEGG" id="kbs:EPA93_47840"/>
<feature type="transmembrane region" description="Helical" evidence="5">
    <location>
        <begin position="79"/>
        <end position="99"/>
    </location>
</feature>
<feature type="transmembrane region" description="Helical" evidence="5">
    <location>
        <begin position="36"/>
        <end position="59"/>
    </location>
</feature>
<dbReference type="GO" id="GO:0022857">
    <property type="term" value="F:transmembrane transporter activity"/>
    <property type="evidence" value="ECO:0007669"/>
    <property type="project" value="InterPro"/>
</dbReference>
<dbReference type="SUPFAM" id="SSF103473">
    <property type="entry name" value="MFS general substrate transporter"/>
    <property type="match status" value="1"/>
</dbReference>
<gene>
    <name evidence="7" type="ORF">EPA93_47840</name>
</gene>
<evidence type="ECO:0000256" key="1">
    <source>
        <dbReference type="ARBA" id="ARBA00004651"/>
    </source>
</evidence>
<dbReference type="GO" id="GO:0005886">
    <property type="term" value="C:plasma membrane"/>
    <property type="evidence" value="ECO:0007669"/>
    <property type="project" value="UniProtKB-SubCell"/>
</dbReference>
<dbReference type="PANTHER" id="PTHR23514">
    <property type="entry name" value="BYPASS OF STOP CODON PROTEIN 6"/>
    <property type="match status" value="1"/>
</dbReference>
<comment type="subcellular location">
    <subcellularLocation>
        <location evidence="1">Cell membrane</location>
        <topology evidence="1">Multi-pass membrane protein</topology>
    </subcellularLocation>
</comment>
<keyword evidence="4 5" id="KW-0472">Membrane</keyword>
<accession>A0A4V0Z0H8</accession>
<dbReference type="Proteomes" id="UP000290365">
    <property type="component" value="Chromosome"/>
</dbReference>
<name>A0A4V0Z0H8_KTERU</name>
<dbReference type="Pfam" id="PF07690">
    <property type="entry name" value="MFS_1"/>
    <property type="match status" value="1"/>
</dbReference>
<dbReference type="EMBL" id="CP035758">
    <property type="protein sequence ID" value="QBD83271.1"/>
    <property type="molecule type" value="Genomic_DNA"/>
</dbReference>
<feature type="transmembrane region" description="Helical" evidence="5">
    <location>
        <begin position="195"/>
        <end position="216"/>
    </location>
</feature>
<dbReference type="InterPro" id="IPR020846">
    <property type="entry name" value="MFS_dom"/>
</dbReference>
<dbReference type="PROSITE" id="PS50850">
    <property type="entry name" value="MFS"/>
    <property type="match status" value="1"/>
</dbReference>
<evidence type="ECO:0000259" key="6">
    <source>
        <dbReference type="PROSITE" id="PS50850"/>
    </source>
</evidence>
<dbReference type="CDD" id="cd17393">
    <property type="entry name" value="MFS_MosC_like"/>
    <property type="match status" value="1"/>
</dbReference>
<feature type="transmembrane region" description="Helical" evidence="5">
    <location>
        <begin position="106"/>
        <end position="124"/>
    </location>
</feature>
<evidence type="ECO:0000256" key="2">
    <source>
        <dbReference type="ARBA" id="ARBA00022692"/>
    </source>
</evidence>
<feature type="transmembrane region" description="Helical" evidence="5">
    <location>
        <begin position="260"/>
        <end position="282"/>
    </location>
</feature>
<dbReference type="Gene3D" id="1.20.1250.20">
    <property type="entry name" value="MFS general substrate transporter like domains"/>
    <property type="match status" value="2"/>
</dbReference>
<feature type="transmembrane region" description="Helical" evidence="5">
    <location>
        <begin position="303"/>
        <end position="320"/>
    </location>
</feature>
<dbReference type="AlphaFoldDB" id="A0A4V0Z0H8"/>
<dbReference type="InterPro" id="IPR051788">
    <property type="entry name" value="MFS_Transporter"/>
</dbReference>
<reference evidence="7 8" key="1">
    <citation type="submission" date="2019-01" db="EMBL/GenBank/DDBJ databases">
        <title>Ktedonosporobacter rubrisoli SCAWS-G2.</title>
        <authorList>
            <person name="Huang Y."/>
            <person name="Yan B."/>
        </authorList>
    </citation>
    <scope>NUCLEOTIDE SEQUENCE [LARGE SCALE GENOMIC DNA]</scope>
    <source>
        <strain evidence="7 8">SCAWS-G2</strain>
    </source>
</reference>
<feature type="domain" description="Major facilitator superfamily (MFS) profile" evidence="6">
    <location>
        <begin position="235"/>
        <end position="416"/>
    </location>
</feature>
<feature type="transmembrane region" description="Helical" evidence="5">
    <location>
        <begin position="384"/>
        <end position="404"/>
    </location>
</feature>
<evidence type="ECO:0000256" key="3">
    <source>
        <dbReference type="ARBA" id="ARBA00022989"/>
    </source>
</evidence>
<evidence type="ECO:0000256" key="5">
    <source>
        <dbReference type="SAM" id="Phobius"/>
    </source>
</evidence>
<evidence type="ECO:0000256" key="4">
    <source>
        <dbReference type="ARBA" id="ARBA00023136"/>
    </source>
</evidence>
<dbReference type="PANTHER" id="PTHR23514:SF13">
    <property type="entry name" value="INNER MEMBRANE PROTEIN YBJJ"/>
    <property type="match status" value="1"/>
</dbReference>
<dbReference type="OrthoDB" id="151222at2"/>
<dbReference type="InterPro" id="IPR011701">
    <property type="entry name" value="MFS"/>
</dbReference>
<feature type="transmembrane region" description="Helical" evidence="5">
    <location>
        <begin position="357"/>
        <end position="378"/>
    </location>
</feature>
<proteinExistence type="predicted"/>
<organism evidence="7 8">
    <name type="scientific">Ktedonosporobacter rubrisoli</name>
    <dbReference type="NCBI Taxonomy" id="2509675"/>
    <lineage>
        <taxon>Bacteria</taxon>
        <taxon>Bacillati</taxon>
        <taxon>Chloroflexota</taxon>
        <taxon>Ktedonobacteria</taxon>
        <taxon>Ktedonobacterales</taxon>
        <taxon>Ktedonosporobacteraceae</taxon>
        <taxon>Ktedonosporobacter</taxon>
    </lineage>
</organism>
<keyword evidence="8" id="KW-1185">Reference proteome</keyword>
<keyword evidence="2 5" id="KW-0812">Transmembrane</keyword>
<evidence type="ECO:0000313" key="8">
    <source>
        <dbReference type="Proteomes" id="UP000290365"/>
    </source>
</evidence>